<evidence type="ECO:0000313" key="9">
    <source>
        <dbReference type="EMBL" id="MDY8107874.1"/>
    </source>
</evidence>
<evidence type="ECO:0000256" key="2">
    <source>
        <dbReference type="ARBA" id="ARBA00022729"/>
    </source>
</evidence>
<organism evidence="9 10">
    <name type="scientific">Fulvimarina uroteuthidis</name>
    <dbReference type="NCBI Taxonomy" id="3098149"/>
    <lineage>
        <taxon>Bacteria</taxon>
        <taxon>Pseudomonadati</taxon>
        <taxon>Pseudomonadota</taxon>
        <taxon>Alphaproteobacteria</taxon>
        <taxon>Hyphomicrobiales</taxon>
        <taxon>Aurantimonadaceae</taxon>
        <taxon>Fulvimarina</taxon>
    </lineage>
</organism>
<protein>
    <recommendedName>
        <fullName evidence="11">Outer membrane lipoprotein</fullName>
    </recommendedName>
</protein>
<feature type="signal peptide" evidence="8">
    <location>
        <begin position="1"/>
        <end position="17"/>
    </location>
</feature>
<dbReference type="InterPro" id="IPR049857">
    <property type="entry name" value="Omp10-like"/>
</dbReference>
<proteinExistence type="inferred from homology"/>
<dbReference type="Pfam" id="PF26368">
    <property type="entry name" value="OMP10"/>
    <property type="match status" value="1"/>
</dbReference>
<name>A0ABU5HZ56_9HYPH</name>
<keyword evidence="4" id="KW-0564">Palmitate</keyword>
<evidence type="ECO:0008006" key="11">
    <source>
        <dbReference type="Google" id="ProtNLM"/>
    </source>
</evidence>
<comment type="similarity">
    <text evidence="7">Belongs to the rhizobiaceae omp10 lipoprotein family.</text>
</comment>
<evidence type="ECO:0000313" key="10">
    <source>
        <dbReference type="Proteomes" id="UP001294412"/>
    </source>
</evidence>
<dbReference type="EMBL" id="JAXLPB010000001">
    <property type="protein sequence ID" value="MDY8107874.1"/>
    <property type="molecule type" value="Genomic_DNA"/>
</dbReference>
<accession>A0ABU5HZ56</accession>
<dbReference type="RefSeq" id="WP_322185282.1">
    <property type="nucleotide sequence ID" value="NZ_JAXLPB010000001.1"/>
</dbReference>
<keyword evidence="5" id="KW-0998">Cell outer membrane</keyword>
<feature type="chain" id="PRO_5046275521" description="Outer membrane lipoprotein" evidence="8">
    <location>
        <begin position="18"/>
        <end position="121"/>
    </location>
</feature>
<keyword evidence="3" id="KW-0472">Membrane</keyword>
<sequence length="121" mass="12707">MRRIALTTALVSTVFLAACQTGGQEDLPPAAPQGVDGRWTSVGGPVSYSANFTNGQFRSVEQATGAVLAQGTYSNLGPGQISIVYRPTTRNEEVAANCNQVEANKLACATSTGNRFELLRA</sequence>
<keyword evidence="6" id="KW-0449">Lipoprotein</keyword>
<keyword evidence="10" id="KW-1185">Reference proteome</keyword>
<evidence type="ECO:0000256" key="6">
    <source>
        <dbReference type="ARBA" id="ARBA00023288"/>
    </source>
</evidence>
<evidence type="ECO:0000256" key="1">
    <source>
        <dbReference type="ARBA" id="ARBA00004459"/>
    </source>
</evidence>
<reference evidence="9 10" key="1">
    <citation type="submission" date="2023-12" db="EMBL/GenBank/DDBJ databases">
        <title>Description of Novel Strain Fulvimarina sp. 2208YS6-2-32 isolated from Uroteuthis (Photololigo) edulis.</title>
        <authorList>
            <person name="Park J.-S."/>
        </authorList>
    </citation>
    <scope>NUCLEOTIDE SEQUENCE [LARGE SCALE GENOMIC DNA]</scope>
    <source>
        <strain evidence="9 10">2208YS6-2-32</strain>
    </source>
</reference>
<dbReference type="Proteomes" id="UP001294412">
    <property type="component" value="Unassembled WGS sequence"/>
</dbReference>
<comment type="caution">
    <text evidence="9">The sequence shown here is derived from an EMBL/GenBank/DDBJ whole genome shotgun (WGS) entry which is preliminary data.</text>
</comment>
<evidence type="ECO:0000256" key="5">
    <source>
        <dbReference type="ARBA" id="ARBA00023237"/>
    </source>
</evidence>
<gene>
    <name evidence="9" type="ORF">U0C82_01760</name>
</gene>
<dbReference type="PROSITE" id="PS51257">
    <property type="entry name" value="PROKAR_LIPOPROTEIN"/>
    <property type="match status" value="1"/>
</dbReference>
<comment type="subcellular location">
    <subcellularLocation>
        <location evidence="1">Cell outer membrane</location>
        <topology evidence="1">Lipid-anchor</topology>
    </subcellularLocation>
</comment>
<evidence type="ECO:0000256" key="4">
    <source>
        <dbReference type="ARBA" id="ARBA00023139"/>
    </source>
</evidence>
<evidence type="ECO:0000256" key="7">
    <source>
        <dbReference type="ARBA" id="ARBA00044505"/>
    </source>
</evidence>
<evidence type="ECO:0000256" key="8">
    <source>
        <dbReference type="SAM" id="SignalP"/>
    </source>
</evidence>
<evidence type="ECO:0000256" key="3">
    <source>
        <dbReference type="ARBA" id="ARBA00023136"/>
    </source>
</evidence>
<keyword evidence="2 8" id="KW-0732">Signal</keyword>